<dbReference type="AlphaFoldDB" id="A0A8H7PPT0"/>
<dbReference type="InterPro" id="IPR039892">
    <property type="entry name" value="Spa2/Sph1"/>
</dbReference>
<feature type="compositionally biased region" description="Low complexity" evidence="2">
    <location>
        <begin position="255"/>
        <end position="266"/>
    </location>
</feature>
<feature type="region of interest" description="Disordered" evidence="2">
    <location>
        <begin position="639"/>
        <end position="689"/>
    </location>
</feature>
<dbReference type="EMBL" id="JAEPQZ010000008">
    <property type="protein sequence ID" value="KAG2178032.1"/>
    <property type="molecule type" value="Genomic_DNA"/>
</dbReference>
<feature type="region of interest" description="Disordered" evidence="2">
    <location>
        <begin position="1"/>
        <end position="53"/>
    </location>
</feature>
<dbReference type="SMART" id="SM00555">
    <property type="entry name" value="GIT"/>
    <property type="match status" value="2"/>
</dbReference>
<feature type="domain" description="GIT Spa2 homology (SHD)" evidence="3">
    <location>
        <begin position="90"/>
        <end position="120"/>
    </location>
</feature>
<dbReference type="OrthoDB" id="5588096at2759"/>
<dbReference type="PANTHER" id="PTHR21601:SF0">
    <property type="entry name" value="PROTEIN SPA2-RELATED"/>
    <property type="match status" value="1"/>
</dbReference>
<evidence type="ECO:0000313" key="5">
    <source>
        <dbReference type="Proteomes" id="UP000654370"/>
    </source>
</evidence>
<feature type="compositionally biased region" description="Basic and acidic residues" evidence="2">
    <location>
        <begin position="378"/>
        <end position="400"/>
    </location>
</feature>
<evidence type="ECO:0000313" key="4">
    <source>
        <dbReference type="EMBL" id="KAG2178032.1"/>
    </source>
</evidence>
<feature type="compositionally biased region" description="Basic and acidic residues" evidence="2">
    <location>
        <begin position="640"/>
        <end position="650"/>
    </location>
</feature>
<dbReference type="GO" id="GO:0005078">
    <property type="term" value="F:MAP-kinase scaffold activity"/>
    <property type="evidence" value="ECO:0007669"/>
    <property type="project" value="TreeGrafter"/>
</dbReference>
<organism evidence="4 5">
    <name type="scientific">Mortierella isabellina</name>
    <name type="common">Filamentous fungus</name>
    <name type="synonym">Umbelopsis isabellina</name>
    <dbReference type="NCBI Taxonomy" id="91625"/>
    <lineage>
        <taxon>Eukaryota</taxon>
        <taxon>Fungi</taxon>
        <taxon>Fungi incertae sedis</taxon>
        <taxon>Mucoromycota</taxon>
        <taxon>Mucoromycotina</taxon>
        <taxon>Umbelopsidomycetes</taxon>
        <taxon>Umbelopsidales</taxon>
        <taxon>Umbelopsidaceae</taxon>
        <taxon>Umbelopsis</taxon>
    </lineage>
</organism>
<name>A0A8H7PPT0_MORIS</name>
<feature type="compositionally biased region" description="Polar residues" evidence="2">
    <location>
        <begin position="651"/>
        <end position="661"/>
    </location>
</feature>
<feature type="compositionally biased region" description="Low complexity" evidence="2">
    <location>
        <begin position="23"/>
        <end position="32"/>
    </location>
</feature>
<keyword evidence="1" id="KW-0677">Repeat</keyword>
<dbReference type="Pfam" id="PF08518">
    <property type="entry name" value="GIT_SHD"/>
    <property type="match status" value="2"/>
</dbReference>
<accession>A0A8H7PPT0</accession>
<evidence type="ECO:0000256" key="2">
    <source>
        <dbReference type="SAM" id="MobiDB-lite"/>
    </source>
</evidence>
<feature type="region of interest" description="Disordered" evidence="2">
    <location>
        <begin position="378"/>
        <end position="406"/>
    </location>
</feature>
<feature type="compositionally biased region" description="Low complexity" evidence="2">
    <location>
        <begin position="273"/>
        <end position="309"/>
    </location>
</feature>
<comment type="caution">
    <text evidence="4">The sequence shown here is derived from an EMBL/GenBank/DDBJ whole genome shotgun (WGS) entry which is preliminary data.</text>
</comment>
<feature type="domain" description="GIT Spa2 homology (SHD)" evidence="3">
    <location>
        <begin position="141"/>
        <end position="171"/>
    </location>
</feature>
<feature type="region of interest" description="Disordered" evidence="2">
    <location>
        <begin position="234"/>
        <end position="317"/>
    </location>
</feature>
<gene>
    <name evidence="4" type="ORF">INT43_003285</name>
</gene>
<proteinExistence type="predicted"/>
<sequence>MSRVRSPPISPATDDLDHQSQFSRTYSTSSSRNTHHSRSHSLASSNGRHNSISGNMEASARVFHTELKAYLASLLAREAAEGVSPQRAGARSKLTKLSNQQFHELSTDVYDELMRRNADDKMGMVPFLPVRDDFHPKRNQARQKLATLPKTRFKDLASDVFYELDHRFPHFQDEEADARPPLPPIPPTANGHMSKNISNTMAQPSQATNIVPVMGTMNIEAVDVGYKYQGNSPINSPFSSPKPPYARTDLDMNPSPSSLSSRADSYSSKDGRMNGNSNNPNSRSPAPGKWDSPVPKKAPAPSSNNSNPNGDSTNFQSLDSLMADLGNMVTKDQAKPREDMNGDSEIRRDIEAQMEQLKSDYEYKLNAMRQRIKDLETDATEREESHAQELQRRDATKEQESQFSQLQEQYDELEDKYKQMEEDYQQQQEVVNDVRREVNNLLEELKELSRKNDEITIEKEQALDKLSVVEKESKEWQRKFEKAKTELRNLKATSSFVRQPPKVEVLGDDLLRPTEDGAISQDHVINYQVAVDDLLRSGRSEKPSTVLIAMKAVVVSCKAITEDVEAYENDESKEINAEKKDKLYTMKSQFSKGLSNLMAAAKTHANGMGISPVSLLDAAVTHLTSTVVELIKLFGMKPGKGSDRDSKDGISQHTSPQNSILRKTDPYGSIYSKPPMHRQDSDAPRGLHPDDLAAYLKKQTDQIVQTIQQLLSSLRTPNRSDEIAPIITSIITVVNNVTTVSKSSFTTSAGQQFKKDGEMILQDLQVTRSKLTALRDGHFIQNPLDAPANAKKDLAKESYEVAKFTRELLGIL</sequence>
<dbReference type="PANTHER" id="PTHR21601">
    <property type="entry name" value="SPA2 PROTEIN"/>
    <property type="match status" value="1"/>
</dbReference>
<dbReference type="Pfam" id="PF12205">
    <property type="entry name" value="GIT1_C"/>
    <property type="match status" value="1"/>
</dbReference>
<dbReference type="InterPro" id="IPR022018">
    <property type="entry name" value="GIT1_C"/>
</dbReference>
<dbReference type="Gene3D" id="1.20.120.330">
    <property type="entry name" value="Nucleotidyltransferases domain 2"/>
    <property type="match status" value="1"/>
</dbReference>
<evidence type="ECO:0000259" key="3">
    <source>
        <dbReference type="SMART" id="SM00555"/>
    </source>
</evidence>
<feature type="compositionally biased region" description="Basic and acidic residues" evidence="2">
    <location>
        <begin position="677"/>
        <end position="689"/>
    </location>
</feature>
<keyword evidence="5" id="KW-1185">Reference proteome</keyword>
<evidence type="ECO:0000256" key="1">
    <source>
        <dbReference type="ARBA" id="ARBA00022737"/>
    </source>
</evidence>
<dbReference type="Proteomes" id="UP000654370">
    <property type="component" value="Unassembled WGS sequence"/>
</dbReference>
<dbReference type="InterPro" id="IPR013724">
    <property type="entry name" value="GIT_SHD"/>
</dbReference>
<dbReference type="InterPro" id="IPR056439">
    <property type="entry name" value="VBS_C3G9"/>
</dbReference>
<feature type="compositionally biased region" description="Polar residues" evidence="2">
    <location>
        <begin position="42"/>
        <end position="53"/>
    </location>
</feature>
<protein>
    <recommendedName>
        <fullName evidence="3">GIT Spa2 homology (SHD) domain-containing protein</fullName>
    </recommendedName>
</protein>
<dbReference type="Pfam" id="PF23742">
    <property type="entry name" value="VBS_C3G9"/>
    <property type="match status" value="1"/>
</dbReference>
<reference evidence="4" key="1">
    <citation type="submission" date="2020-12" db="EMBL/GenBank/DDBJ databases">
        <title>Metabolic potential, ecology and presence of endohyphal bacteria is reflected in genomic diversity of Mucoromycotina.</title>
        <authorList>
            <person name="Muszewska A."/>
            <person name="Okrasinska A."/>
            <person name="Steczkiewicz K."/>
            <person name="Drgas O."/>
            <person name="Orlowska M."/>
            <person name="Perlinska-Lenart U."/>
            <person name="Aleksandrzak-Piekarczyk T."/>
            <person name="Szatraj K."/>
            <person name="Zielenkiewicz U."/>
            <person name="Pilsyk S."/>
            <person name="Malc E."/>
            <person name="Mieczkowski P."/>
            <person name="Kruszewska J.S."/>
            <person name="Biernat P."/>
            <person name="Pawlowska J."/>
        </authorList>
    </citation>
    <scope>NUCLEOTIDE SEQUENCE</scope>
    <source>
        <strain evidence="4">WA0000067209</strain>
    </source>
</reference>